<reference evidence="1" key="1">
    <citation type="journal article" date="2014" name="Front. Microbiol.">
        <title>High frequency of phylogenetically diverse reductive dehalogenase-homologous genes in deep subseafloor sedimentary metagenomes.</title>
        <authorList>
            <person name="Kawai M."/>
            <person name="Futagami T."/>
            <person name="Toyoda A."/>
            <person name="Takaki Y."/>
            <person name="Nishi S."/>
            <person name="Hori S."/>
            <person name="Arai W."/>
            <person name="Tsubouchi T."/>
            <person name="Morono Y."/>
            <person name="Uchiyama I."/>
            <person name="Ito T."/>
            <person name="Fujiyama A."/>
            <person name="Inagaki F."/>
            <person name="Takami H."/>
        </authorList>
    </citation>
    <scope>NUCLEOTIDE SEQUENCE</scope>
    <source>
        <strain evidence="1">Expedition CK06-06</strain>
    </source>
</reference>
<organism evidence="1">
    <name type="scientific">marine sediment metagenome</name>
    <dbReference type="NCBI Taxonomy" id="412755"/>
    <lineage>
        <taxon>unclassified sequences</taxon>
        <taxon>metagenomes</taxon>
        <taxon>ecological metagenomes</taxon>
    </lineage>
</organism>
<protein>
    <submittedName>
        <fullName evidence="1">Uncharacterized protein</fullName>
    </submittedName>
</protein>
<dbReference type="EMBL" id="BARV01031476">
    <property type="protein sequence ID" value="GAI38068.1"/>
    <property type="molecule type" value="Genomic_DNA"/>
</dbReference>
<comment type="caution">
    <text evidence="1">The sequence shown here is derived from an EMBL/GenBank/DDBJ whole genome shotgun (WGS) entry which is preliminary data.</text>
</comment>
<dbReference type="AlphaFoldDB" id="X1N3C4"/>
<feature type="non-terminal residue" evidence="1">
    <location>
        <position position="1"/>
    </location>
</feature>
<accession>X1N3C4</accession>
<evidence type="ECO:0000313" key="1">
    <source>
        <dbReference type="EMBL" id="GAI38068.1"/>
    </source>
</evidence>
<gene>
    <name evidence="1" type="ORF">S06H3_49797</name>
</gene>
<sequence length="48" mass="5217">AWMCYAPGLLLGDLDAGGIDLILPERLSPLRGDFAPYQQKAKEAEPCL</sequence>
<proteinExistence type="predicted"/>
<name>X1N3C4_9ZZZZ</name>